<evidence type="ECO:0000256" key="4">
    <source>
        <dbReference type="ARBA" id="ARBA00023136"/>
    </source>
</evidence>
<evidence type="ECO:0000256" key="3">
    <source>
        <dbReference type="ARBA" id="ARBA00022989"/>
    </source>
</evidence>
<dbReference type="InterPro" id="IPR044890">
    <property type="entry name" value="TMEM14_sf"/>
</dbReference>
<organism evidence="6 7">
    <name type="scientific">Labilithrix luteola</name>
    <dbReference type="NCBI Taxonomy" id="1391654"/>
    <lineage>
        <taxon>Bacteria</taxon>
        <taxon>Pseudomonadati</taxon>
        <taxon>Myxococcota</taxon>
        <taxon>Polyangia</taxon>
        <taxon>Polyangiales</taxon>
        <taxon>Labilitrichaceae</taxon>
        <taxon>Labilithrix</taxon>
    </lineage>
</organism>
<feature type="transmembrane region" description="Helical" evidence="5">
    <location>
        <begin position="38"/>
        <end position="58"/>
    </location>
</feature>
<evidence type="ECO:0000313" key="7">
    <source>
        <dbReference type="Proteomes" id="UP000064967"/>
    </source>
</evidence>
<dbReference type="Proteomes" id="UP000064967">
    <property type="component" value="Chromosome"/>
</dbReference>
<dbReference type="KEGG" id="llu:AKJ09_05397"/>
<evidence type="ECO:0000313" key="6">
    <source>
        <dbReference type="EMBL" id="AKU98733.1"/>
    </source>
</evidence>
<sequence>MSAFAMSIFVAVWLYLYVFGALTIAGGVVGFVRAKSRASLIAGTVAGALLFVSAYLVGKGAARDGLFLGLAISASLSARFVGAFVRSRKVMPAGVMSLLSITGCVLTVLALTR</sequence>
<evidence type="ECO:0000256" key="2">
    <source>
        <dbReference type="ARBA" id="ARBA00022692"/>
    </source>
</evidence>
<dbReference type="GO" id="GO:0016020">
    <property type="term" value="C:membrane"/>
    <property type="evidence" value="ECO:0007669"/>
    <property type="project" value="UniProtKB-SubCell"/>
</dbReference>
<dbReference type="AlphaFoldDB" id="A0A0K1PYZ0"/>
<keyword evidence="4 5" id="KW-0472">Membrane</keyword>
<dbReference type="InterPro" id="IPR005349">
    <property type="entry name" value="TMEM14"/>
</dbReference>
<proteinExistence type="predicted"/>
<dbReference type="Gene3D" id="1.10.10.1740">
    <property type="entry name" value="Transmembrane protein 14-like"/>
    <property type="match status" value="1"/>
</dbReference>
<protein>
    <submittedName>
        <fullName evidence="6">Uncharacterized protein</fullName>
    </submittedName>
</protein>
<feature type="transmembrane region" description="Helical" evidence="5">
    <location>
        <begin position="12"/>
        <end position="32"/>
    </location>
</feature>
<keyword evidence="7" id="KW-1185">Reference proteome</keyword>
<keyword evidence="2 5" id="KW-0812">Transmembrane</keyword>
<dbReference type="PANTHER" id="PTHR12668">
    <property type="entry name" value="TRANSMEMBRANE PROTEIN 14, 15"/>
    <property type="match status" value="1"/>
</dbReference>
<evidence type="ECO:0000256" key="5">
    <source>
        <dbReference type="SAM" id="Phobius"/>
    </source>
</evidence>
<dbReference type="Pfam" id="PF03647">
    <property type="entry name" value="Tmemb_14"/>
    <property type="match status" value="1"/>
</dbReference>
<keyword evidence="3 5" id="KW-1133">Transmembrane helix</keyword>
<dbReference type="EMBL" id="CP012333">
    <property type="protein sequence ID" value="AKU98733.1"/>
    <property type="molecule type" value="Genomic_DNA"/>
</dbReference>
<name>A0A0K1PYZ0_9BACT</name>
<dbReference type="STRING" id="1391654.AKJ09_05397"/>
<evidence type="ECO:0000256" key="1">
    <source>
        <dbReference type="ARBA" id="ARBA00004370"/>
    </source>
</evidence>
<gene>
    <name evidence="6" type="ORF">AKJ09_05397</name>
</gene>
<accession>A0A0K1PYZ0</accession>
<feature type="transmembrane region" description="Helical" evidence="5">
    <location>
        <begin position="91"/>
        <end position="111"/>
    </location>
</feature>
<comment type="subcellular location">
    <subcellularLocation>
        <location evidence="1">Membrane</location>
    </subcellularLocation>
</comment>
<reference evidence="6 7" key="1">
    <citation type="submission" date="2015-08" db="EMBL/GenBank/DDBJ databases">
        <authorList>
            <person name="Babu N.S."/>
            <person name="Beckwith C.J."/>
            <person name="Beseler K.G."/>
            <person name="Brison A."/>
            <person name="Carone J.V."/>
            <person name="Caskin T.P."/>
            <person name="Diamond M."/>
            <person name="Durham M.E."/>
            <person name="Foxe J.M."/>
            <person name="Go M."/>
            <person name="Henderson B.A."/>
            <person name="Jones I.B."/>
            <person name="McGettigan J.A."/>
            <person name="Micheletti S.J."/>
            <person name="Nasrallah M.E."/>
            <person name="Ortiz D."/>
            <person name="Piller C.R."/>
            <person name="Privatt S.R."/>
            <person name="Schneider S.L."/>
            <person name="Sharp S."/>
            <person name="Smith T.C."/>
            <person name="Stanton J.D."/>
            <person name="Ullery H.E."/>
            <person name="Wilson R.J."/>
            <person name="Serrano M.G."/>
            <person name="Buck G."/>
            <person name="Lee V."/>
            <person name="Wang Y."/>
            <person name="Carvalho R."/>
            <person name="Voegtly L."/>
            <person name="Shi R."/>
            <person name="Duckworth R."/>
            <person name="Johnson A."/>
            <person name="Loviza R."/>
            <person name="Walstead R."/>
            <person name="Shah Z."/>
            <person name="Kiflezghi M."/>
            <person name="Wade K."/>
            <person name="Ball S.L."/>
            <person name="Bradley K.W."/>
            <person name="Asai D.J."/>
            <person name="Bowman C.A."/>
            <person name="Russell D.A."/>
            <person name="Pope W.H."/>
            <person name="Jacobs-Sera D."/>
            <person name="Hendrix R.W."/>
            <person name="Hatfull G.F."/>
        </authorList>
    </citation>
    <scope>NUCLEOTIDE SEQUENCE [LARGE SCALE GENOMIC DNA]</scope>
    <source>
        <strain evidence="6 7">DSM 27648</strain>
    </source>
</reference>